<dbReference type="EMBL" id="MLAK01000655">
    <property type="protein sequence ID" value="OHT08871.1"/>
    <property type="molecule type" value="Genomic_DNA"/>
</dbReference>
<evidence type="ECO:0000256" key="1">
    <source>
        <dbReference type="SAM" id="MobiDB-lite"/>
    </source>
</evidence>
<protein>
    <submittedName>
        <fullName evidence="2">Uncharacterized protein</fullName>
    </submittedName>
</protein>
<feature type="region of interest" description="Disordered" evidence="1">
    <location>
        <begin position="43"/>
        <end position="100"/>
    </location>
</feature>
<evidence type="ECO:0000313" key="3">
    <source>
        <dbReference type="Proteomes" id="UP000179807"/>
    </source>
</evidence>
<sequence>MSGNRTEYQDRFWDYSNPFAIDEDKYEKLVQARVDVYGTVKKNRQRQSTLYNIPKPKQQQRKRDNKDNLKTQTNPKSYQRKHKQIYLHKNQSTFVSSETKPLRKTPKVILHLPSPAAASIKYEDETSMAS</sequence>
<proteinExistence type="predicted"/>
<name>A0A1J4KBU1_9EUKA</name>
<feature type="compositionally biased region" description="Polar residues" evidence="1">
    <location>
        <begin position="89"/>
        <end position="99"/>
    </location>
</feature>
<dbReference type="AlphaFoldDB" id="A0A1J4KBU1"/>
<accession>A0A1J4KBU1</accession>
<comment type="caution">
    <text evidence="2">The sequence shown here is derived from an EMBL/GenBank/DDBJ whole genome shotgun (WGS) entry which is preliminary data.</text>
</comment>
<gene>
    <name evidence="2" type="ORF">TRFO_22454</name>
</gene>
<dbReference type="RefSeq" id="XP_068362007.1">
    <property type="nucleotide sequence ID" value="XM_068502564.1"/>
</dbReference>
<dbReference type="Proteomes" id="UP000179807">
    <property type="component" value="Unassembled WGS sequence"/>
</dbReference>
<organism evidence="2 3">
    <name type="scientific">Tritrichomonas foetus</name>
    <dbReference type="NCBI Taxonomy" id="1144522"/>
    <lineage>
        <taxon>Eukaryota</taxon>
        <taxon>Metamonada</taxon>
        <taxon>Parabasalia</taxon>
        <taxon>Tritrichomonadida</taxon>
        <taxon>Tritrichomonadidae</taxon>
        <taxon>Tritrichomonas</taxon>
    </lineage>
</organism>
<dbReference type="VEuPathDB" id="TrichDB:TRFO_22454"/>
<evidence type="ECO:0000313" key="2">
    <source>
        <dbReference type="EMBL" id="OHT08871.1"/>
    </source>
</evidence>
<dbReference type="GeneID" id="94837268"/>
<reference evidence="2" key="1">
    <citation type="submission" date="2016-10" db="EMBL/GenBank/DDBJ databases">
        <authorList>
            <person name="Benchimol M."/>
            <person name="Almeida L.G."/>
            <person name="Vasconcelos A.T."/>
            <person name="Perreira-Neves A."/>
            <person name="Rosa I.A."/>
            <person name="Tasca T."/>
            <person name="Bogo M.R."/>
            <person name="de Souza W."/>
        </authorList>
    </citation>
    <scope>NUCLEOTIDE SEQUENCE [LARGE SCALE GENOMIC DNA]</scope>
    <source>
        <strain evidence="2">K</strain>
    </source>
</reference>
<keyword evidence="3" id="KW-1185">Reference proteome</keyword>